<proteinExistence type="predicted"/>
<name>A0A9D9HL39_9BACT</name>
<evidence type="ECO:0000313" key="2">
    <source>
        <dbReference type="Proteomes" id="UP000823617"/>
    </source>
</evidence>
<reference evidence="1" key="2">
    <citation type="journal article" date="2021" name="PeerJ">
        <title>Extensive microbial diversity within the chicken gut microbiome revealed by metagenomics and culture.</title>
        <authorList>
            <person name="Gilroy R."/>
            <person name="Ravi A."/>
            <person name="Getino M."/>
            <person name="Pursley I."/>
            <person name="Horton D.L."/>
            <person name="Alikhan N.F."/>
            <person name="Baker D."/>
            <person name="Gharbi K."/>
            <person name="Hall N."/>
            <person name="Watson M."/>
            <person name="Adriaenssens E.M."/>
            <person name="Foster-Nyarko E."/>
            <person name="Jarju S."/>
            <person name="Secka A."/>
            <person name="Antonio M."/>
            <person name="Oren A."/>
            <person name="Chaudhuri R.R."/>
            <person name="La Ragione R."/>
            <person name="Hildebrand F."/>
            <person name="Pallen M.J."/>
        </authorList>
    </citation>
    <scope>NUCLEOTIDE SEQUENCE</scope>
    <source>
        <strain evidence="1">B1-3475</strain>
    </source>
</reference>
<accession>A0A9D9HL39</accession>
<reference evidence="1" key="1">
    <citation type="submission" date="2020-10" db="EMBL/GenBank/DDBJ databases">
        <authorList>
            <person name="Gilroy R."/>
        </authorList>
    </citation>
    <scope>NUCLEOTIDE SEQUENCE</scope>
    <source>
        <strain evidence="1">B1-3475</strain>
    </source>
</reference>
<sequence>MNRFLEFLKQAVAKLGLESKFAAKELTAEEQKSLIAAYEEASGTKFAEDLAAYQAAQKEAAETQAMAEAFKELASIFGKEVTPQTNAEEVISNIKASIDEMKATIGRLGSMSQGDEPQKTLNGPRISISGAHTKEFAFGVQHPMFASDKRWNRIAITGRRDNEASDEESAEFKREFNKYASSLADRYSALVRSNGLESVRKGTADYSLLDDAEIGTQYFVRRQDALIARIDSFPSLSGIFPTRSNIQDGDVLTNVLFQELSQAYQKGHLSKGGYTLQPEKARVHKVMMKYLIEDMTWIEESYLGYLNTSGSDPVKWSMIEWLVLCIAEQLNAEQIERQVLGYRVEPKAGENASGMFASTGVVHRLLSYFDNDRKVLPFFDEELAEYGKADIGDVLEAFMDRLSERVKNSGQYTVYVNAKHKPWFKAWYTATYGTNADFSGVQFKVPNYDNPIVFVPGMKNLKLIFATIPGNIQLLEFVPGERNKMRFQQDLEEVWVSSYWKEGAGVTYSGKKFSSLDELKAADATEQIIFMNWPMTEVDPDATTIDGKTDMFFKTGTNTKATALTDITNAQEDVIYRIEIGDDAYPTTIAKSGKFDQLTAAWSPTKAGEYIKLYCKDGKFYDVERG</sequence>
<dbReference type="AlphaFoldDB" id="A0A9D9HL39"/>
<comment type="caution">
    <text evidence="1">The sequence shown here is derived from an EMBL/GenBank/DDBJ whole genome shotgun (WGS) entry which is preliminary data.</text>
</comment>
<evidence type="ECO:0000313" key="1">
    <source>
        <dbReference type="EMBL" id="MBO8455843.1"/>
    </source>
</evidence>
<protein>
    <submittedName>
        <fullName evidence="1">Uncharacterized protein</fullName>
    </submittedName>
</protein>
<dbReference type="EMBL" id="JADIMK010000058">
    <property type="protein sequence ID" value="MBO8455843.1"/>
    <property type="molecule type" value="Genomic_DNA"/>
</dbReference>
<dbReference type="Proteomes" id="UP000823617">
    <property type="component" value="Unassembled WGS sequence"/>
</dbReference>
<organism evidence="1 2">
    <name type="scientific">Candidatus Cryptobacteroides intestinigallinarum</name>
    <dbReference type="NCBI Taxonomy" id="2840767"/>
    <lineage>
        <taxon>Bacteria</taxon>
        <taxon>Pseudomonadati</taxon>
        <taxon>Bacteroidota</taxon>
        <taxon>Bacteroidia</taxon>
        <taxon>Bacteroidales</taxon>
        <taxon>Candidatus Cryptobacteroides</taxon>
    </lineage>
</organism>
<gene>
    <name evidence="1" type="ORF">IAC08_05515</name>
</gene>